<dbReference type="InterPro" id="IPR010710">
    <property type="entry name" value="DUF1289"/>
</dbReference>
<evidence type="ECO:0008006" key="3">
    <source>
        <dbReference type="Google" id="ProtNLM"/>
    </source>
</evidence>
<dbReference type="EMBL" id="AP022843">
    <property type="protein sequence ID" value="BCB08751.1"/>
    <property type="molecule type" value="Genomic_DNA"/>
</dbReference>
<evidence type="ECO:0000313" key="2">
    <source>
        <dbReference type="Proteomes" id="UP000502259"/>
    </source>
</evidence>
<proteinExistence type="predicted"/>
<dbReference type="PANTHER" id="PTHR35175">
    <property type="entry name" value="DUF1289 DOMAIN-CONTAINING PROTEIN"/>
    <property type="match status" value="1"/>
</dbReference>
<dbReference type="AlphaFoldDB" id="A0A6F8U6H8"/>
<reference evidence="1 2" key="1">
    <citation type="submission" date="2020-03" db="EMBL/GenBank/DDBJ databases">
        <title>Complete Genome Sequence of Halomonas hydrothermalis Strain Slthf2, Halophilic Bacterium Isolated from Deep-Sea Hydrothermal-Vent Environments.</title>
        <authorList>
            <person name="Takeyama N."/>
            <person name="Huang M."/>
            <person name="Sato K."/>
            <person name="Galipon J."/>
            <person name="Arakawa K."/>
        </authorList>
    </citation>
    <scope>NUCLEOTIDE SEQUENCE [LARGE SCALE GENOMIC DNA]</scope>
    <source>
        <strain evidence="1 2">Slthf2</strain>
    </source>
</reference>
<sequence>MSSDSSTTLCVPRPLSPCIQVCNIDPASSLCQGCGRTLDEIACWGSMTEAEKTPVWERLEQTGYVDTLRQEEH</sequence>
<dbReference type="Pfam" id="PF06945">
    <property type="entry name" value="DUF1289"/>
    <property type="match status" value="1"/>
</dbReference>
<dbReference type="Proteomes" id="UP000502259">
    <property type="component" value="Chromosome"/>
</dbReference>
<keyword evidence="2" id="KW-1185">Reference proteome</keyword>
<accession>A0A6F8U6H8</accession>
<dbReference type="PANTHER" id="PTHR35175:SF2">
    <property type="entry name" value="DUF1289 DOMAIN-CONTAINING PROTEIN"/>
    <property type="match status" value="1"/>
</dbReference>
<protein>
    <recommendedName>
        <fullName evidence="3">DUF1289 domain-containing protein</fullName>
    </recommendedName>
</protein>
<gene>
    <name evidence="1" type="ORF">HHSLTHF2_26410</name>
</gene>
<dbReference type="RefSeq" id="WP_172421502.1">
    <property type="nucleotide sequence ID" value="NZ_AP022843.1"/>
</dbReference>
<evidence type="ECO:0000313" key="1">
    <source>
        <dbReference type="EMBL" id="BCB08751.1"/>
    </source>
</evidence>
<organism evidence="1 2">
    <name type="scientific">Halomonas hydrothermalis</name>
    <dbReference type="NCBI Taxonomy" id="115561"/>
    <lineage>
        <taxon>Bacteria</taxon>
        <taxon>Pseudomonadati</taxon>
        <taxon>Pseudomonadota</taxon>
        <taxon>Gammaproteobacteria</taxon>
        <taxon>Oceanospirillales</taxon>
        <taxon>Halomonadaceae</taxon>
        <taxon>Halomonas</taxon>
    </lineage>
</organism>
<name>A0A6F8U6H8_9GAMM</name>